<feature type="domain" description="HTH dtxR-type" evidence="1">
    <location>
        <begin position="28"/>
        <end position="83"/>
    </location>
</feature>
<evidence type="ECO:0000313" key="3">
    <source>
        <dbReference type="Proteomes" id="UP001500420"/>
    </source>
</evidence>
<dbReference type="PROSITE" id="PS50944">
    <property type="entry name" value="HTH_DTXR"/>
    <property type="match status" value="1"/>
</dbReference>
<dbReference type="InterPro" id="IPR036421">
    <property type="entry name" value="Fe_dep_repressor_sf"/>
</dbReference>
<name>A0AAV3T6B0_9EURY</name>
<dbReference type="InterPro" id="IPR050536">
    <property type="entry name" value="DtxR_MntR_Metal-Reg"/>
</dbReference>
<reference evidence="2 3" key="1">
    <citation type="journal article" date="2019" name="Int. J. Syst. Evol. Microbiol.">
        <title>The Global Catalogue of Microorganisms (GCM) 10K type strain sequencing project: providing services to taxonomists for standard genome sequencing and annotation.</title>
        <authorList>
            <consortium name="The Broad Institute Genomics Platform"/>
            <consortium name="The Broad Institute Genome Sequencing Center for Infectious Disease"/>
            <person name="Wu L."/>
            <person name="Ma J."/>
        </authorList>
    </citation>
    <scope>NUCLEOTIDE SEQUENCE [LARGE SCALE GENOMIC DNA]</scope>
    <source>
        <strain evidence="2 3">JCM 16328</strain>
    </source>
</reference>
<evidence type="ECO:0000313" key="2">
    <source>
        <dbReference type="EMBL" id="GAA0662936.1"/>
    </source>
</evidence>
<keyword evidence="3" id="KW-1185">Reference proteome</keyword>
<dbReference type="InterPro" id="IPR022687">
    <property type="entry name" value="HTH_DTXR"/>
</dbReference>
<dbReference type="GO" id="GO:0046983">
    <property type="term" value="F:protein dimerization activity"/>
    <property type="evidence" value="ECO:0007669"/>
    <property type="project" value="InterPro"/>
</dbReference>
<proteinExistence type="predicted"/>
<dbReference type="Proteomes" id="UP001500420">
    <property type="component" value="Unassembled WGS sequence"/>
</dbReference>
<protein>
    <recommendedName>
        <fullName evidence="1">HTH dtxR-type domain-containing protein</fullName>
    </recommendedName>
</protein>
<dbReference type="GO" id="GO:0046914">
    <property type="term" value="F:transition metal ion binding"/>
    <property type="evidence" value="ECO:0007669"/>
    <property type="project" value="InterPro"/>
</dbReference>
<dbReference type="AlphaFoldDB" id="A0AAV3T6B0"/>
<dbReference type="SMART" id="SM00529">
    <property type="entry name" value="HTH_DTXR"/>
    <property type="match status" value="1"/>
</dbReference>
<dbReference type="InterPro" id="IPR022689">
    <property type="entry name" value="Iron_dep_repressor"/>
</dbReference>
<dbReference type="Pfam" id="PF01325">
    <property type="entry name" value="Fe_dep_repress"/>
    <property type="match status" value="1"/>
</dbReference>
<accession>A0AAV3T6B0</accession>
<comment type="caution">
    <text evidence="2">The sequence shown here is derived from an EMBL/GenBank/DDBJ whole genome shotgun (WGS) entry which is preliminary data.</text>
</comment>
<dbReference type="GO" id="GO:0003677">
    <property type="term" value="F:DNA binding"/>
    <property type="evidence" value="ECO:0007669"/>
    <property type="project" value="InterPro"/>
</dbReference>
<dbReference type="InterPro" id="IPR036390">
    <property type="entry name" value="WH_DNA-bd_sf"/>
</dbReference>
<dbReference type="GO" id="GO:0003700">
    <property type="term" value="F:DNA-binding transcription factor activity"/>
    <property type="evidence" value="ECO:0007669"/>
    <property type="project" value="InterPro"/>
</dbReference>
<dbReference type="Gene3D" id="1.10.10.10">
    <property type="entry name" value="Winged helix-like DNA-binding domain superfamily/Winged helix DNA-binding domain"/>
    <property type="match status" value="1"/>
</dbReference>
<dbReference type="RefSeq" id="WP_343772199.1">
    <property type="nucleotide sequence ID" value="NZ_BAAADV010000001.1"/>
</dbReference>
<sequence>MASASGSHGEFCTATHPNHCVERGPGRYLTAIYWIAGESDCRARPGSIGDRLGVEPASVTEMFVRLDDAGLVDYEKQRGVVPTDRGETVARELAWRQCAVRTFFAARLDAELDAGTAYRIGYTLPEQGVERLAELVGHRAESPCCGAGSDGDCFFGARS</sequence>
<organism evidence="2 3">
    <name type="scientific">Natronoarchaeum mannanilyticum</name>
    <dbReference type="NCBI Taxonomy" id="926360"/>
    <lineage>
        <taxon>Archaea</taxon>
        <taxon>Methanobacteriati</taxon>
        <taxon>Methanobacteriota</taxon>
        <taxon>Stenosarchaea group</taxon>
        <taxon>Halobacteria</taxon>
        <taxon>Halobacteriales</taxon>
        <taxon>Natronoarchaeaceae</taxon>
    </lineage>
</organism>
<dbReference type="PANTHER" id="PTHR33238:SF7">
    <property type="entry name" value="IRON-DEPENDENT TRANSCRIPTIONAL REGULATOR"/>
    <property type="match status" value="1"/>
</dbReference>
<gene>
    <name evidence="2" type="ORF">GCM10009020_04360</name>
</gene>
<dbReference type="InterPro" id="IPR036388">
    <property type="entry name" value="WH-like_DNA-bd_sf"/>
</dbReference>
<dbReference type="SUPFAM" id="SSF47979">
    <property type="entry name" value="Iron-dependent repressor protein, dimerization domain"/>
    <property type="match status" value="1"/>
</dbReference>
<dbReference type="EMBL" id="BAAADV010000001">
    <property type="protein sequence ID" value="GAA0662936.1"/>
    <property type="molecule type" value="Genomic_DNA"/>
</dbReference>
<dbReference type="PANTHER" id="PTHR33238">
    <property type="entry name" value="IRON (METAL) DEPENDENT REPRESSOR, DTXR FAMILY"/>
    <property type="match status" value="1"/>
</dbReference>
<evidence type="ECO:0000259" key="1">
    <source>
        <dbReference type="PROSITE" id="PS50944"/>
    </source>
</evidence>
<dbReference type="SUPFAM" id="SSF46785">
    <property type="entry name" value="Winged helix' DNA-binding domain"/>
    <property type="match status" value="1"/>
</dbReference>